<feature type="transmembrane region" description="Helical" evidence="2">
    <location>
        <begin position="184"/>
        <end position="202"/>
    </location>
</feature>
<feature type="region of interest" description="Disordered" evidence="1">
    <location>
        <begin position="461"/>
        <end position="536"/>
    </location>
</feature>
<feature type="transmembrane region" description="Helical" evidence="2">
    <location>
        <begin position="297"/>
        <end position="316"/>
    </location>
</feature>
<evidence type="ECO:0000256" key="1">
    <source>
        <dbReference type="SAM" id="MobiDB-lite"/>
    </source>
</evidence>
<gene>
    <name evidence="3" type="ORF">G3446_04470</name>
</gene>
<dbReference type="EMBL" id="JAAIJQ010000009">
    <property type="protein sequence ID" value="NEV61161.1"/>
    <property type="molecule type" value="Genomic_DNA"/>
</dbReference>
<reference evidence="3 4" key="1">
    <citation type="submission" date="2020-02" db="EMBL/GenBank/DDBJ databases">
        <title>Genome sequences of Thiorhodococcus mannitoliphagus and Thiorhodococcus minor, purple sulfur photosynthetic bacteria in the gammaproteobacterial family, Chromatiaceae.</title>
        <authorList>
            <person name="Aviles F.A."/>
            <person name="Meyer T.E."/>
            <person name="Kyndt J.A."/>
        </authorList>
    </citation>
    <scope>NUCLEOTIDE SEQUENCE [LARGE SCALE GENOMIC DNA]</scope>
    <source>
        <strain evidence="3 4">DSM 11518</strain>
    </source>
</reference>
<evidence type="ECO:0000313" key="4">
    <source>
        <dbReference type="Proteomes" id="UP000483379"/>
    </source>
</evidence>
<keyword evidence="4" id="KW-1185">Reference proteome</keyword>
<feature type="transmembrane region" description="Helical" evidence="2">
    <location>
        <begin position="251"/>
        <end position="270"/>
    </location>
</feature>
<proteinExistence type="predicted"/>
<feature type="transmembrane region" description="Helical" evidence="2">
    <location>
        <begin position="75"/>
        <end position="92"/>
    </location>
</feature>
<feature type="compositionally biased region" description="Polar residues" evidence="1">
    <location>
        <begin position="926"/>
        <end position="944"/>
    </location>
</feature>
<comment type="caution">
    <text evidence="3">The sequence shown here is derived from an EMBL/GenBank/DDBJ whole genome shotgun (WGS) entry which is preliminary data.</text>
</comment>
<evidence type="ECO:0000313" key="3">
    <source>
        <dbReference type="EMBL" id="NEV61161.1"/>
    </source>
</evidence>
<keyword evidence="2" id="KW-0812">Transmembrane</keyword>
<protein>
    <submittedName>
        <fullName evidence="3">Uncharacterized protein</fullName>
    </submittedName>
</protein>
<feature type="region of interest" description="Disordered" evidence="1">
    <location>
        <begin position="565"/>
        <end position="593"/>
    </location>
</feature>
<feature type="compositionally biased region" description="Basic and acidic residues" evidence="1">
    <location>
        <begin position="975"/>
        <end position="992"/>
    </location>
</feature>
<keyword evidence="2" id="KW-1133">Transmembrane helix</keyword>
<organism evidence="3 4">
    <name type="scientific">Thiorhodococcus minor</name>
    <dbReference type="NCBI Taxonomy" id="57489"/>
    <lineage>
        <taxon>Bacteria</taxon>
        <taxon>Pseudomonadati</taxon>
        <taxon>Pseudomonadota</taxon>
        <taxon>Gammaproteobacteria</taxon>
        <taxon>Chromatiales</taxon>
        <taxon>Chromatiaceae</taxon>
        <taxon>Thiorhodococcus</taxon>
    </lineage>
</organism>
<feature type="transmembrane region" description="Helical" evidence="2">
    <location>
        <begin position="208"/>
        <end position="230"/>
    </location>
</feature>
<dbReference type="Proteomes" id="UP000483379">
    <property type="component" value="Unassembled WGS sequence"/>
</dbReference>
<feature type="compositionally biased region" description="Acidic residues" evidence="1">
    <location>
        <begin position="482"/>
        <end position="492"/>
    </location>
</feature>
<feature type="transmembrane region" description="Helical" evidence="2">
    <location>
        <begin position="276"/>
        <end position="292"/>
    </location>
</feature>
<accession>A0A6M0JW62</accession>
<feature type="compositionally biased region" description="Polar residues" evidence="1">
    <location>
        <begin position="887"/>
        <end position="899"/>
    </location>
</feature>
<dbReference type="AlphaFoldDB" id="A0A6M0JW62"/>
<evidence type="ECO:0000256" key="2">
    <source>
        <dbReference type="SAM" id="Phobius"/>
    </source>
</evidence>
<feature type="compositionally biased region" description="Polar residues" evidence="1">
    <location>
        <begin position="798"/>
        <end position="809"/>
    </location>
</feature>
<sequence>MAHEDLLQNYLALRAAQKQGVLSAEEFDAKVAALGFTDKDGRETRIDPASGRIVATAQGGKQAGVGKGPARLPDGFFALLTLILGKALTTFFRRLPLTILFGLAGFLLHAYLLIVINGGFQKSSLVSDFLMINSPVSNFVLWMTASALLVWGLGRVFSRKGKRIGFRQRVKAILAYVRREKHDAYAVVAASVGLSLVIGALVNGSANLSLALGASALIAARGGSVVALLARSAWNSAFSLLRGQTLRQHGMAIGYVAMLAGALGFMLNSLVTPDGVTLGLLLLAGALAFAYLQHRRLGGLGILLLLIAAAVVVSFLPDLSPIALAHDGGWPEYMGTRPMTPENILIYLQKGGSITALMNGLPAGVAAGLGAALAQVLNRLGTDLGIDFDDAPGGGANTRLLDGDAARDWMIRNGYYDAQGNPTDKYLDWMSAPHSAGSDSPLLGLATGPDGNLVIISSDDVRAGSNEAGNSSSRDRSPEPSQADDIDGQSDDGQDRARPQEDDRDSGDGGYFVPEWSLRNNPDPNNLAWDPDTNSFRPKDDLYAEKMTRQGFKWDDDSQRWVRGWRRDDSSNTPQWVPDEHAPPPNEPRTPLDEYYQRGDYLDDRRHHLTLEQQAALDRILDRIGYRGHGVDPDSITDEDLDTLRRLNHAVNDIRTGQTESAGAKADHEAIDAQHRENVAIKIVETGKKAAAILESRVTPWTRGAVSSFVYDAIQYRDKGAEGAIKEAATGATFRWIGGHLGATRQGDVAWNAFTSGLTDAAQAGWRGGNAEDMFYAGVQGAATGALFEHLQNVEQRNGGSLFGPSNTPRIDAGDDPALRAGSRGLGSDDDLSVRSAAVDESGLPRIPAGDDPTLRAGSRGLSSDDDSAVRPSTGNDGGGQPGTPDEGTSPQRSTTTADESVGLRRSAASNEGGATRPSTDDEPTDQVSGSRAGQETPTRSEGSPNDAPEAAATLREGERISEGDSDSDGIYHVTELDPSHPWAHRAEDPKGGLRHGQYSRGDCARASLANATGRSYTEVEDVLKARNLLGQKGGLSPSNLPGAIESLGSTPIRASDLGVSEVVARVNAGEPIVCSSSGAITGRPHAVVCTEVRQGSSGLEFRVVDPAVPNKDFILSYKEFNEAVDWRNSYLVGPGKTKAE</sequence>
<keyword evidence="2" id="KW-0472">Membrane</keyword>
<feature type="transmembrane region" description="Helical" evidence="2">
    <location>
        <begin position="99"/>
        <end position="119"/>
    </location>
</feature>
<dbReference type="RefSeq" id="WP_164451209.1">
    <property type="nucleotide sequence ID" value="NZ_JAAIJQ010000009.1"/>
</dbReference>
<feature type="transmembrane region" description="Helical" evidence="2">
    <location>
        <begin position="139"/>
        <end position="157"/>
    </location>
</feature>
<feature type="region of interest" description="Disordered" evidence="1">
    <location>
        <begin position="798"/>
        <end position="999"/>
    </location>
</feature>
<name>A0A6M0JW62_9GAMM</name>